<proteinExistence type="predicted"/>
<sequence>MFRVNKASSARRCTDADRQCPTRTPHMPHGAFEGRGTATVHAAAWDPTSANRPWTSDVLMINERSSRVRPSTQRTRDGKFQSPRAEKALSVEPNMKRFQQWIHNKDVLQNHPMLMRDGSPRTHVEPPVFCFKDKHVSEWITTNQNFYARPHTTPAGSSRGIGRHERAIPKRVSPRIYNTVFNRDPHLPDDHAKAMPQAARVATRGGATVPTVGDWMEPDSKLPPTRSPRLQHVDADLRQQLLEVKVRSELRRTAAALALAADRQMQPYTTNRTPLPSPRCQPPVRR</sequence>
<feature type="compositionally biased region" description="Basic and acidic residues" evidence="1">
    <location>
        <begin position="74"/>
        <end position="87"/>
    </location>
</feature>
<evidence type="ECO:0000256" key="1">
    <source>
        <dbReference type="SAM" id="MobiDB-lite"/>
    </source>
</evidence>
<feature type="region of interest" description="Disordered" evidence="1">
    <location>
        <begin position="1"/>
        <end position="29"/>
    </location>
</feature>
<protein>
    <submittedName>
        <fullName evidence="2">Uncharacterized protein</fullName>
    </submittedName>
</protein>
<dbReference type="EMBL" id="HBGU01033851">
    <property type="protein sequence ID" value="CAD9457817.1"/>
    <property type="molecule type" value="Transcribed_RNA"/>
</dbReference>
<feature type="compositionally biased region" description="Pro residues" evidence="1">
    <location>
        <begin position="275"/>
        <end position="286"/>
    </location>
</feature>
<organism evidence="2">
    <name type="scientific">Haptolina brevifila</name>
    <dbReference type="NCBI Taxonomy" id="156173"/>
    <lineage>
        <taxon>Eukaryota</taxon>
        <taxon>Haptista</taxon>
        <taxon>Haptophyta</taxon>
        <taxon>Prymnesiophyceae</taxon>
        <taxon>Prymnesiales</taxon>
        <taxon>Prymnesiaceae</taxon>
        <taxon>Haptolina</taxon>
    </lineage>
</organism>
<reference evidence="2" key="1">
    <citation type="submission" date="2021-01" db="EMBL/GenBank/DDBJ databases">
        <authorList>
            <person name="Corre E."/>
            <person name="Pelletier E."/>
            <person name="Niang G."/>
            <person name="Scheremetjew M."/>
            <person name="Finn R."/>
            <person name="Kale V."/>
            <person name="Holt S."/>
            <person name="Cochrane G."/>
            <person name="Meng A."/>
            <person name="Brown T."/>
            <person name="Cohen L."/>
        </authorList>
    </citation>
    <scope>NUCLEOTIDE SEQUENCE</scope>
    <source>
        <strain evidence="2">UTEX LB 985</strain>
    </source>
</reference>
<feature type="region of interest" description="Disordered" evidence="1">
    <location>
        <begin position="66"/>
        <end position="87"/>
    </location>
</feature>
<evidence type="ECO:0000313" key="2">
    <source>
        <dbReference type="EMBL" id="CAD9457817.1"/>
    </source>
</evidence>
<accession>A0A7S2DLM4</accession>
<feature type="region of interest" description="Disordered" evidence="1">
    <location>
        <begin position="209"/>
        <end position="228"/>
    </location>
</feature>
<feature type="region of interest" description="Disordered" evidence="1">
    <location>
        <begin position="265"/>
        <end position="286"/>
    </location>
</feature>
<name>A0A7S2DLM4_9EUKA</name>
<dbReference type="AlphaFoldDB" id="A0A7S2DLM4"/>
<gene>
    <name evidence="2" type="ORF">CBRE1094_LOCUS18488</name>
</gene>